<dbReference type="EMBL" id="AZGZ01000003">
    <property type="protein sequence ID" value="KZZ96370.1"/>
    <property type="molecule type" value="Genomic_DNA"/>
</dbReference>
<name>A0A166PF49_9EURO</name>
<accession>A0A166PF49</accession>
<dbReference type="AlphaFoldDB" id="A0A166PF49"/>
<dbReference type="Pfam" id="PF11001">
    <property type="entry name" value="AFUB_07903_YDR124W_hel"/>
    <property type="match status" value="1"/>
</dbReference>
<reference evidence="3 4" key="1">
    <citation type="journal article" date="2016" name="Genome Biol. Evol.">
        <title>Divergent and convergent evolution of fungal pathogenicity.</title>
        <authorList>
            <person name="Shang Y."/>
            <person name="Xiao G."/>
            <person name="Zheng P."/>
            <person name="Cen K."/>
            <person name="Zhan S."/>
            <person name="Wang C."/>
        </authorList>
    </citation>
    <scope>NUCLEOTIDE SEQUENCE [LARGE SCALE GENOMIC DNA]</scope>
    <source>
        <strain evidence="3 4">ARSEF 7405</strain>
    </source>
</reference>
<feature type="region of interest" description="Disordered" evidence="1">
    <location>
        <begin position="372"/>
        <end position="394"/>
    </location>
</feature>
<evidence type="ECO:0000256" key="1">
    <source>
        <dbReference type="SAM" id="MobiDB-lite"/>
    </source>
</evidence>
<dbReference type="Proteomes" id="UP000242877">
    <property type="component" value="Unassembled WGS sequence"/>
</dbReference>
<evidence type="ECO:0000313" key="3">
    <source>
        <dbReference type="EMBL" id="KZZ96370.1"/>
    </source>
</evidence>
<evidence type="ECO:0000259" key="2">
    <source>
        <dbReference type="Pfam" id="PF11001"/>
    </source>
</evidence>
<dbReference type="OrthoDB" id="5338458at2759"/>
<dbReference type="PANTHER" id="PTHR36102">
    <property type="entry name" value="CHROMOSOME 10, WHOLE GENOME SHOTGUN SEQUENCE"/>
    <property type="match status" value="1"/>
</dbReference>
<dbReference type="PANTHER" id="PTHR36102:SF5">
    <property type="entry name" value="YDR124W-LIKE HELICAL BUNDLE DOMAIN-CONTAINING PROTEIN"/>
    <property type="match status" value="1"/>
</dbReference>
<keyword evidence="4" id="KW-1185">Reference proteome</keyword>
<dbReference type="InterPro" id="IPR021264">
    <property type="entry name" value="AFUB_079030/YDR124W-like"/>
</dbReference>
<dbReference type="InterPro" id="IPR047092">
    <property type="entry name" value="AFUB_07903/YDR124W-like_hel"/>
</dbReference>
<proteinExistence type="predicted"/>
<dbReference type="VEuPathDB" id="FungiDB:AAP_01143"/>
<gene>
    <name evidence="3" type="ORF">AAP_01143</name>
</gene>
<evidence type="ECO:0000313" key="4">
    <source>
        <dbReference type="Proteomes" id="UP000242877"/>
    </source>
</evidence>
<sequence>MVVMPANYARGPMAEKALPVNFAPTPADNYMSWSTSNNIYHNTIEAPKLHYNHYALIYVDDMGLVRTETSQSMLKYERHLFPEDTKSYFEDCTRGRAYSPSHYDLSRKRARIPESLAPKSESCTLGYDELGSDATTKVPLEIGDTEKVLAYYESAFRAFQQINCRQIAKAYIKIIEPRKQVKFPYNGGKGGPGEKGDPEKTKPEWWPAGVIHREPDHLKKPERIRLLIHIFRNLRKTRGINVDKLEEAGLDAVRQIKPSDRMNILKEIYMVRRLEEEYEDGCRDGSTIVFVCNRDAMRCDKDEGGSDICSRINDESAITPKMEFEFERAPKYARTSLSNMDNSMWGAPFTAMRNASQVSMASSRSRPSFQVDFESQVSSLPDDESDTATPLDYSSVSVPSAMDGNDMHHNLPRYNSWSSGSTNMHNNYFTTPDYQQSPAPMISHPLMIPGAYLSDLHAAAPCQART</sequence>
<feature type="domain" description="Subtelomeric hrmA-associated cluster protein AFUB-079030/YDR124W-like helical bundle" evidence="2">
    <location>
        <begin position="141"/>
        <end position="273"/>
    </location>
</feature>
<comment type="caution">
    <text evidence="3">The sequence shown here is derived from an EMBL/GenBank/DDBJ whole genome shotgun (WGS) entry which is preliminary data.</text>
</comment>
<organism evidence="3 4">
    <name type="scientific">Ascosphaera apis ARSEF 7405</name>
    <dbReference type="NCBI Taxonomy" id="392613"/>
    <lineage>
        <taxon>Eukaryota</taxon>
        <taxon>Fungi</taxon>
        <taxon>Dikarya</taxon>
        <taxon>Ascomycota</taxon>
        <taxon>Pezizomycotina</taxon>
        <taxon>Eurotiomycetes</taxon>
        <taxon>Eurotiomycetidae</taxon>
        <taxon>Onygenales</taxon>
        <taxon>Ascosphaeraceae</taxon>
        <taxon>Ascosphaera</taxon>
    </lineage>
</organism>
<protein>
    <recommendedName>
        <fullName evidence="2">Subtelomeric hrmA-associated cluster protein AFUB-079030/YDR124W-like helical bundle domain-containing protein</fullName>
    </recommendedName>
</protein>